<evidence type="ECO:0000256" key="1">
    <source>
        <dbReference type="SAM" id="MobiDB-lite"/>
    </source>
</evidence>
<proteinExistence type="predicted"/>
<gene>
    <name evidence="2" type="ORF">FUAX_43380</name>
</gene>
<protein>
    <submittedName>
        <fullName evidence="2">Uncharacterized protein</fullName>
    </submittedName>
</protein>
<keyword evidence="2" id="KW-0614">Plasmid</keyword>
<evidence type="ECO:0000313" key="3">
    <source>
        <dbReference type="Proteomes" id="UP001348817"/>
    </source>
</evidence>
<dbReference type="RefSeq" id="WP_338395306.1">
    <property type="nucleotide sequence ID" value="NZ_AP025316.1"/>
</dbReference>
<dbReference type="Proteomes" id="UP001348817">
    <property type="component" value="Plasmid pFA2"/>
</dbReference>
<keyword evidence="3" id="KW-1185">Reference proteome</keyword>
<evidence type="ECO:0000313" key="2">
    <source>
        <dbReference type="EMBL" id="BDD11906.1"/>
    </source>
</evidence>
<dbReference type="EMBL" id="AP025316">
    <property type="protein sequence ID" value="BDD11906.1"/>
    <property type="molecule type" value="Genomic_DNA"/>
</dbReference>
<geneLocation type="plasmid" evidence="2 3">
    <name>pFA2</name>
</geneLocation>
<dbReference type="AlphaFoldDB" id="A0AAU9DFJ0"/>
<dbReference type="KEGG" id="fax:FUAX_43380"/>
<sequence length="458" mass="54051">MFKRSLRTKVRIPPLASGATAVTPPLQLMPLSVPEQEWFEPQRFAIDAFDRYLMIPSSRYPHLTVMLERCDYRESETLLTVKRMHYSKGPTHPRYFYEERQGKFKALYSHADQESVDREVNSLLAEAGFDKLRVSPGSWSPAEQDTDWRRREWEAPREKKPEVSAEETVSVLPEETEEEKRQRKTFEINILLELADEYLEGYGQGKRAKINAELEETFEMVSRFPDTASMNKVAAQINERGHFSDFSKKSLRQHDLDVYLWRYERCLELVETRAYPPLEEYLDRMRIPYSVEAAGEDELIDGVESQAVWAVHAYYYKFLFLELGNEFRKMIGILGHLLPAIHAFNDPFMRDLLNFKPAHSRLLEWQDALQYYRSIEPWVRQAEKERTLMVSILKTVAEEEHVEKRQHILIKKIYEKLRQHADRLFEELRGHSGYTAPKVHYPYKPIFEDVKPIENGKP</sequence>
<feature type="region of interest" description="Disordered" evidence="1">
    <location>
        <begin position="135"/>
        <end position="178"/>
    </location>
</feature>
<feature type="compositionally biased region" description="Basic and acidic residues" evidence="1">
    <location>
        <begin position="146"/>
        <end position="163"/>
    </location>
</feature>
<name>A0AAU9DFJ0_9BACT</name>
<accession>A0AAU9DFJ0</accession>
<reference evidence="2 3" key="1">
    <citation type="submission" date="2021-12" db="EMBL/GenBank/DDBJ databases">
        <title>Genome sequencing of bacteria with rrn-lacking chromosome and rrn-plasmid.</title>
        <authorList>
            <person name="Anda M."/>
            <person name="Iwasaki W."/>
        </authorList>
    </citation>
    <scope>NUCLEOTIDE SEQUENCE [LARGE SCALE GENOMIC DNA]</scope>
    <source>
        <strain evidence="2 3">DSM 100852</strain>
        <plasmid evidence="2 3">pFA2</plasmid>
    </source>
</reference>
<organism evidence="2 3">
    <name type="scientific">Fulvitalea axinellae</name>
    <dbReference type="NCBI Taxonomy" id="1182444"/>
    <lineage>
        <taxon>Bacteria</taxon>
        <taxon>Pseudomonadati</taxon>
        <taxon>Bacteroidota</taxon>
        <taxon>Cytophagia</taxon>
        <taxon>Cytophagales</taxon>
        <taxon>Persicobacteraceae</taxon>
        <taxon>Fulvitalea</taxon>
    </lineage>
</organism>